<evidence type="ECO:0008006" key="3">
    <source>
        <dbReference type="Google" id="ProtNLM"/>
    </source>
</evidence>
<proteinExistence type="predicted"/>
<reference evidence="2" key="1">
    <citation type="journal article" date="2016" name="Ticks Tick Borne Dis.">
        <title>De novo assembly and annotation of the salivary gland transcriptome of Rhipicephalus appendiculatus male and female ticks during blood feeding.</title>
        <authorList>
            <person name="de Castro M.H."/>
            <person name="de Klerk D."/>
            <person name="Pienaar R."/>
            <person name="Latif A.A."/>
            <person name="Rees D.J."/>
            <person name="Mans B.J."/>
        </authorList>
    </citation>
    <scope>NUCLEOTIDE SEQUENCE</scope>
    <source>
        <tissue evidence="2">Salivary glands</tissue>
    </source>
</reference>
<protein>
    <recommendedName>
        <fullName evidence="3">Secreted protein</fullName>
    </recommendedName>
</protein>
<name>A0A131ZB87_RHIAP</name>
<accession>A0A131ZB87</accession>
<keyword evidence="1" id="KW-0732">Signal</keyword>
<feature type="non-terminal residue" evidence="2">
    <location>
        <position position="1"/>
    </location>
</feature>
<sequence length="80" mass="9158">LFFFFFSLLGCCTNWTCLAVSCERYFRGSVAVDKMTRGVHSCGPVCVSWCGCLDEELTSASSFPCLFFPFFFFNFRGNWL</sequence>
<feature type="signal peptide" evidence="1">
    <location>
        <begin position="1"/>
        <end position="19"/>
    </location>
</feature>
<feature type="chain" id="PRO_5007287120" description="Secreted protein" evidence="1">
    <location>
        <begin position="20"/>
        <end position="80"/>
    </location>
</feature>
<dbReference type="EMBL" id="GEDV01001066">
    <property type="protein sequence ID" value="JAP87491.1"/>
    <property type="molecule type" value="Transcribed_RNA"/>
</dbReference>
<dbReference type="AlphaFoldDB" id="A0A131ZB87"/>
<evidence type="ECO:0000256" key="1">
    <source>
        <dbReference type="SAM" id="SignalP"/>
    </source>
</evidence>
<evidence type="ECO:0000313" key="2">
    <source>
        <dbReference type="EMBL" id="JAP87491.1"/>
    </source>
</evidence>
<organism evidence="2">
    <name type="scientific">Rhipicephalus appendiculatus</name>
    <name type="common">Brown ear tick</name>
    <dbReference type="NCBI Taxonomy" id="34631"/>
    <lineage>
        <taxon>Eukaryota</taxon>
        <taxon>Metazoa</taxon>
        <taxon>Ecdysozoa</taxon>
        <taxon>Arthropoda</taxon>
        <taxon>Chelicerata</taxon>
        <taxon>Arachnida</taxon>
        <taxon>Acari</taxon>
        <taxon>Parasitiformes</taxon>
        <taxon>Ixodida</taxon>
        <taxon>Ixodoidea</taxon>
        <taxon>Ixodidae</taxon>
        <taxon>Rhipicephalinae</taxon>
        <taxon>Rhipicephalus</taxon>
        <taxon>Rhipicephalus</taxon>
    </lineage>
</organism>